<evidence type="ECO:0000313" key="2">
    <source>
        <dbReference type="EMBL" id="CAF9917308.1"/>
    </source>
</evidence>
<feature type="transmembrane region" description="Helical" evidence="1">
    <location>
        <begin position="78"/>
        <end position="98"/>
    </location>
</feature>
<feature type="transmembrane region" description="Helical" evidence="1">
    <location>
        <begin position="340"/>
        <end position="360"/>
    </location>
</feature>
<proteinExistence type="predicted"/>
<sequence length="444" mass="50430">MDEKSKYLMTGNVVEIIKKKPTPEVSGQEYLLGFRGFLAIQCFIWTFLNLFAPNTVKDAVIINDGPGWQIALRKSMSVLFWNGTLIYTFLIILSARTLPIPFFKAPSKTVVASAVFRRGMRLALPVAVTLAIITTAFATLGVDFVREFLTLTGNVATKTPYFISNTFIYCTSVFQLFWVTQVFDLQSGNFAFPSGTLWTINLIYQQSYTVFMIMVIVPYTRAAWRVKMAIPFVATAWWVQSWSWFTVSGLLLADAVMNMDFKAKAQRGIPIPYIKSFRVPSWIPAVLIMVAGLLMQYLWTAWNPSLLNAEVAVHSNGYNYALAQDLNDDPNQPEARADNYLFVMGFLLLLETFDILQNLFNNPVFVYLGKRSLSWFLTQSWIIYIVGIKLWMHLQSTGASSDAANIACFFVTLLLTIIVSEVFHRVVDYPADALTKRLFKWMCE</sequence>
<evidence type="ECO:0000313" key="3">
    <source>
        <dbReference type="Proteomes" id="UP000664169"/>
    </source>
</evidence>
<evidence type="ECO:0000256" key="1">
    <source>
        <dbReference type="SAM" id="Phobius"/>
    </source>
</evidence>
<keyword evidence="1" id="KW-0472">Membrane</keyword>
<keyword evidence="3" id="KW-1185">Reference proteome</keyword>
<feature type="transmembrane region" description="Helical" evidence="1">
    <location>
        <begin position="372"/>
        <end position="392"/>
    </location>
</feature>
<reference evidence="2" key="1">
    <citation type="submission" date="2021-03" db="EMBL/GenBank/DDBJ databases">
        <authorList>
            <person name="Tagirdzhanova G."/>
        </authorList>
    </citation>
    <scope>NUCLEOTIDE SEQUENCE</scope>
</reference>
<dbReference type="Proteomes" id="UP000664169">
    <property type="component" value="Unassembled WGS sequence"/>
</dbReference>
<feature type="transmembrane region" description="Helical" evidence="1">
    <location>
        <begin position="162"/>
        <end position="183"/>
    </location>
</feature>
<keyword evidence="1" id="KW-0812">Transmembrane</keyword>
<name>A0A8H3F853_9LECA</name>
<gene>
    <name evidence="2" type="ORF">GOMPHAMPRED_001210</name>
</gene>
<comment type="caution">
    <text evidence="2">The sequence shown here is derived from an EMBL/GenBank/DDBJ whole genome shotgun (WGS) entry which is preliminary data.</text>
</comment>
<feature type="transmembrane region" description="Helical" evidence="1">
    <location>
        <begin position="404"/>
        <end position="427"/>
    </location>
</feature>
<feature type="transmembrane region" description="Helical" evidence="1">
    <location>
        <begin position="30"/>
        <end position="48"/>
    </location>
</feature>
<accession>A0A8H3F853</accession>
<dbReference type="AlphaFoldDB" id="A0A8H3F853"/>
<dbReference type="OrthoDB" id="3363151at2759"/>
<feature type="transmembrane region" description="Helical" evidence="1">
    <location>
        <begin position="122"/>
        <end position="142"/>
    </location>
</feature>
<organism evidence="2 3">
    <name type="scientific">Gomphillus americanus</name>
    <dbReference type="NCBI Taxonomy" id="1940652"/>
    <lineage>
        <taxon>Eukaryota</taxon>
        <taxon>Fungi</taxon>
        <taxon>Dikarya</taxon>
        <taxon>Ascomycota</taxon>
        <taxon>Pezizomycotina</taxon>
        <taxon>Lecanoromycetes</taxon>
        <taxon>OSLEUM clade</taxon>
        <taxon>Ostropomycetidae</taxon>
        <taxon>Ostropales</taxon>
        <taxon>Graphidaceae</taxon>
        <taxon>Gomphilloideae</taxon>
        <taxon>Gomphillus</taxon>
    </lineage>
</organism>
<feature type="transmembrane region" description="Helical" evidence="1">
    <location>
        <begin position="279"/>
        <end position="299"/>
    </location>
</feature>
<feature type="transmembrane region" description="Helical" evidence="1">
    <location>
        <begin position="195"/>
        <end position="217"/>
    </location>
</feature>
<protein>
    <submittedName>
        <fullName evidence="2">Uncharacterized protein</fullName>
    </submittedName>
</protein>
<dbReference type="EMBL" id="CAJPDQ010000012">
    <property type="protein sequence ID" value="CAF9917308.1"/>
    <property type="molecule type" value="Genomic_DNA"/>
</dbReference>
<keyword evidence="1" id="KW-1133">Transmembrane helix</keyword>